<comment type="caution">
    <text evidence="7">The sequence shown here is derived from an EMBL/GenBank/DDBJ whole genome shotgun (WGS) entry which is preliminary data.</text>
</comment>
<feature type="compositionally biased region" description="Gly residues" evidence="3">
    <location>
        <begin position="1151"/>
        <end position="1170"/>
    </location>
</feature>
<dbReference type="EMBL" id="JACORT010000009">
    <property type="protein sequence ID" value="MBC5785079.1"/>
    <property type="molecule type" value="Genomic_DNA"/>
</dbReference>
<feature type="region of interest" description="Disordered" evidence="3">
    <location>
        <begin position="1151"/>
        <end position="1171"/>
    </location>
</feature>
<evidence type="ECO:0000259" key="6">
    <source>
        <dbReference type="Pfam" id="PF25023"/>
    </source>
</evidence>
<dbReference type="PANTHER" id="PTHR32305:SF15">
    <property type="entry name" value="PROTEIN RHSA-RELATED"/>
    <property type="match status" value="1"/>
</dbReference>
<dbReference type="SUPFAM" id="SSF69318">
    <property type="entry name" value="Integrin alpha N-terminal domain"/>
    <property type="match status" value="2"/>
</dbReference>
<feature type="signal peptide" evidence="4">
    <location>
        <begin position="1"/>
        <end position="34"/>
    </location>
</feature>
<evidence type="ECO:0000256" key="4">
    <source>
        <dbReference type="SAM" id="SignalP"/>
    </source>
</evidence>
<dbReference type="InterPro" id="IPR050708">
    <property type="entry name" value="T6SS_VgrG/RHS"/>
</dbReference>
<evidence type="ECO:0000256" key="1">
    <source>
        <dbReference type="ARBA" id="ARBA00022729"/>
    </source>
</evidence>
<evidence type="ECO:0000313" key="8">
    <source>
        <dbReference type="Proteomes" id="UP000608513"/>
    </source>
</evidence>
<dbReference type="InterPro" id="IPR032109">
    <property type="entry name" value="Big_3_5"/>
</dbReference>
<evidence type="ECO:0000256" key="3">
    <source>
        <dbReference type="SAM" id="MobiDB-lite"/>
    </source>
</evidence>
<dbReference type="NCBIfam" id="TIGR01643">
    <property type="entry name" value="YD_repeat_2x"/>
    <property type="match status" value="4"/>
</dbReference>
<dbReference type="InterPro" id="IPR056823">
    <property type="entry name" value="TEN-like_YD-shell"/>
</dbReference>
<sequence length="1275" mass="132376">MNLHQCTPGASRWGWAARAVVFVAFALTSAVSQAQTASVTVLTSTPSASTAGQSVTLTATVTGSNPTGVVTFTDGAATLGAKPLASGSVTLSVKLPGGSHALTAVYAGDAANTASTSSTLTHVVSAAASTTTLSVTPSGAAIGQNVTLMAKVAGYNPSGAVTFTAGGTPIGTAPVTGGAATLSTAGLGPGSHVLSASYAGDASNATSTSATVSVTVSARPSMTWQYGYDAVGRPNTVVDPNGLATYFYYDALGRRIQTQQPPNTGSSTPTVTQFGYDAIDSLTSFTDPRSLTTSYTPNGLGTVGSQSSPDSGASQFTHDAKGNVLTSTDARGKTTTFSYDALDRVRSITYASGTPTTFEYDGGTNPYPGATGELTKMTDESGQTTYSYDSMGRLTGKTVVIAGKTFTVGYTWGDSGSALDKITAITYPSGTRVNYGYEPPDFQGADFDGDGISDLLWYNETTGSSAIWRGANESQASPVDSVADLNWKIAAVADFNGDGSFDVLWRNTATGDNVIWRSGKSALAQAVVSVLDASWKVAGVGDFDGDRKADILWRNEASGQNVIWASADVNQTRAVESADVNWRVATLGDFDGDGKSDILWRNQVSGANAIWRSGKVEQAQAVAAVADMMWKVAGAGDFDADGISDILWHNDSTGANIIWRHGDAAQSYALSPTAANLKAAAIGDFNGDGRSDILWRDVTAGANVIWNGGDSSASRAVTAVPDLNWQLPAQTSTGGSGKAGSLAMSASYAKGSITSITVNSVNPNGQGASNAKRLLLSGIGYNVEGNVAGWLWSDGKPRTIGYDDNGLVSSYTLGDPLGTGSTAGLLRSVHRDAAGRITGYTHTNNGAAQASFDQGFGYDNLDRLTTATRAATTTQYSYDATGNRTAKTIGGTTYTNTVSATSNRLTQVQDATGTASIGHDAAGNIVGDGSSTFAYSDRGRMASATTGSGTVAYLYNGDGLRVKKSGPTSLVTSGASHFVYDEQGQLLGEYDANGTPLYETIYLGTTPVGVLKQTGTAANSDLAVTPYNVHADHLDTPRVITKQDHTIVWRWDAAEAFGATAPDQNPSGLGAFAYNQRFPGQVFDSETGLFQNWNRDYDARIGRYRQSDPIGLAGGINTFSYVEASPLSAIDPHGLQSPFKQNPAANPLLGFGGGGGGPAPASGAGAGGTSGRAVPLPRWNPGPGEFKPVYKPHPDRVKGPRYNPDKTPEPKDCPQVFARAVPEDPVDPRQWWGKSENGLYYKFHNSNDGTAHFSGSYAPTDPKVPGYVRDRLGKL</sequence>
<dbReference type="Gene3D" id="2.180.10.10">
    <property type="entry name" value="RHS repeat-associated core"/>
    <property type="match status" value="2"/>
</dbReference>
<dbReference type="NCBIfam" id="TIGR03696">
    <property type="entry name" value="Rhs_assc_core"/>
    <property type="match status" value="1"/>
</dbReference>
<dbReference type="RefSeq" id="WP_187077832.1">
    <property type="nucleotide sequence ID" value="NZ_JACORT010000009.1"/>
</dbReference>
<feature type="domain" description="Bacterial Ig-like" evidence="5">
    <location>
        <begin position="42"/>
        <end position="124"/>
    </location>
</feature>
<feature type="chain" id="PRO_5037369313" evidence="4">
    <location>
        <begin position="35"/>
        <end position="1275"/>
    </location>
</feature>
<dbReference type="Proteomes" id="UP000608513">
    <property type="component" value="Unassembled WGS sequence"/>
</dbReference>
<dbReference type="Gene3D" id="2.60.40.10">
    <property type="entry name" value="Immunoglobulins"/>
    <property type="match status" value="2"/>
</dbReference>
<keyword evidence="8" id="KW-1185">Reference proteome</keyword>
<dbReference type="Pfam" id="PF13517">
    <property type="entry name" value="FG-GAP_3"/>
    <property type="match status" value="3"/>
</dbReference>
<gene>
    <name evidence="7" type="ORF">H8N03_19185</name>
</gene>
<feature type="region of interest" description="Disordered" evidence="3">
    <location>
        <begin position="1185"/>
        <end position="1213"/>
    </location>
</feature>
<feature type="domain" description="Bacterial Ig-like" evidence="5">
    <location>
        <begin position="134"/>
        <end position="217"/>
    </location>
</feature>
<accession>A0A923SCN6</accession>
<reference evidence="7" key="1">
    <citation type="submission" date="2020-08" db="EMBL/GenBank/DDBJ databases">
        <title>Ramlibacter sp. USB13 16S ribosomal RNA gene genome sequencing and assembly.</title>
        <authorList>
            <person name="Kang M."/>
        </authorList>
    </citation>
    <scope>NUCLEOTIDE SEQUENCE</scope>
    <source>
        <strain evidence="7">USB13</strain>
    </source>
</reference>
<feature type="region of interest" description="Disordered" evidence="3">
    <location>
        <begin position="295"/>
        <end position="317"/>
    </location>
</feature>
<dbReference type="PANTHER" id="PTHR32305">
    <property type="match status" value="1"/>
</dbReference>
<name>A0A923SCN6_9BURK</name>
<dbReference type="InterPro" id="IPR031325">
    <property type="entry name" value="RHS_repeat"/>
</dbReference>
<organism evidence="7 8">
    <name type="scientific">Ramlibacter cellulosilyticus</name>
    <dbReference type="NCBI Taxonomy" id="2764187"/>
    <lineage>
        <taxon>Bacteria</taxon>
        <taxon>Pseudomonadati</taxon>
        <taxon>Pseudomonadota</taxon>
        <taxon>Betaproteobacteria</taxon>
        <taxon>Burkholderiales</taxon>
        <taxon>Comamonadaceae</taxon>
        <taxon>Ramlibacter</taxon>
    </lineage>
</organism>
<dbReference type="InterPro" id="IPR006530">
    <property type="entry name" value="YD"/>
</dbReference>
<feature type="region of interest" description="Disordered" evidence="3">
    <location>
        <begin position="1251"/>
        <end position="1275"/>
    </location>
</feature>
<dbReference type="AlphaFoldDB" id="A0A923SCN6"/>
<dbReference type="InterPro" id="IPR013783">
    <property type="entry name" value="Ig-like_fold"/>
</dbReference>
<evidence type="ECO:0000256" key="2">
    <source>
        <dbReference type="ARBA" id="ARBA00022737"/>
    </source>
</evidence>
<evidence type="ECO:0000259" key="5">
    <source>
        <dbReference type="Pfam" id="PF16640"/>
    </source>
</evidence>
<keyword evidence="1 4" id="KW-0732">Signal</keyword>
<dbReference type="InterPro" id="IPR013517">
    <property type="entry name" value="FG-GAP"/>
</dbReference>
<dbReference type="InterPro" id="IPR028994">
    <property type="entry name" value="Integrin_alpha_N"/>
</dbReference>
<protein>
    <submittedName>
        <fullName evidence="7">Ig-like domain repeat protein</fullName>
    </submittedName>
</protein>
<feature type="domain" description="Teneurin-like YD-shell" evidence="6">
    <location>
        <begin position="828"/>
        <end position="1108"/>
    </location>
</feature>
<proteinExistence type="predicted"/>
<keyword evidence="2" id="KW-0677">Repeat</keyword>
<dbReference type="Pfam" id="PF25023">
    <property type="entry name" value="TEN_YD-shell"/>
    <property type="match status" value="1"/>
</dbReference>
<dbReference type="Pfam" id="PF05593">
    <property type="entry name" value="RHS_repeat"/>
    <property type="match status" value="2"/>
</dbReference>
<dbReference type="InterPro" id="IPR022385">
    <property type="entry name" value="Rhs_assc_core"/>
</dbReference>
<feature type="compositionally biased region" description="Basic and acidic residues" evidence="3">
    <location>
        <begin position="1192"/>
        <end position="1212"/>
    </location>
</feature>
<dbReference type="Gene3D" id="2.40.128.340">
    <property type="match status" value="1"/>
</dbReference>
<evidence type="ECO:0000313" key="7">
    <source>
        <dbReference type="EMBL" id="MBC5785079.1"/>
    </source>
</evidence>
<dbReference type="Pfam" id="PF16640">
    <property type="entry name" value="Big_3_5"/>
    <property type="match status" value="2"/>
</dbReference>